<keyword evidence="3 8" id="KW-0813">Transport</keyword>
<feature type="transmembrane region" description="Helical" evidence="8">
    <location>
        <begin position="181"/>
        <end position="203"/>
    </location>
</feature>
<feature type="transmembrane region" description="Helical" evidence="8">
    <location>
        <begin position="62"/>
        <end position="83"/>
    </location>
</feature>
<evidence type="ECO:0000259" key="10">
    <source>
        <dbReference type="Pfam" id="PF00909"/>
    </source>
</evidence>
<evidence type="ECO:0000256" key="3">
    <source>
        <dbReference type="ARBA" id="ARBA00022448"/>
    </source>
</evidence>
<dbReference type="Proteomes" id="UP000011083">
    <property type="component" value="Unassembled WGS sequence"/>
</dbReference>
<gene>
    <name evidence="11" type="ORF">ACA1_230500</name>
</gene>
<feature type="compositionally biased region" description="Low complexity" evidence="9">
    <location>
        <begin position="34"/>
        <end position="58"/>
    </location>
</feature>
<dbReference type="RefSeq" id="XP_004346609.1">
    <property type="nucleotide sequence ID" value="XM_004346559.1"/>
</dbReference>
<dbReference type="GO" id="GO:0005886">
    <property type="term" value="C:plasma membrane"/>
    <property type="evidence" value="ECO:0007669"/>
    <property type="project" value="UniProtKB-SubCell"/>
</dbReference>
<dbReference type="OMA" id="CAGSDVM"/>
<keyword evidence="4 8" id="KW-0812">Transmembrane</keyword>
<evidence type="ECO:0000313" key="11">
    <source>
        <dbReference type="EMBL" id="ELR21664.1"/>
    </source>
</evidence>
<keyword evidence="5 8" id="KW-1133">Transmembrane helix</keyword>
<evidence type="ECO:0000256" key="6">
    <source>
        <dbReference type="ARBA" id="ARBA00023136"/>
    </source>
</evidence>
<evidence type="ECO:0000256" key="8">
    <source>
        <dbReference type="RuleBase" id="RU362002"/>
    </source>
</evidence>
<evidence type="ECO:0000256" key="9">
    <source>
        <dbReference type="SAM" id="MobiDB-lite"/>
    </source>
</evidence>
<dbReference type="PANTHER" id="PTHR11730">
    <property type="entry name" value="AMMONIUM TRANSPORTER"/>
    <property type="match status" value="1"/>
</dbReference>
<feature type="transmembrane region" description="Helical" evidence="8">
    <location>
        <begin position="363"/>
        <end position="382"/>
    </location>
</feature>
<evidence type="ECO:0000256" key="4">
    <source>
        <dbReference type="ARBA" id="ARBA00022692"/>
    </source>
</evidence>
<sequence>MTTRAGLLDRPPEMLQSQLRRDCSTDVYNSTPQSVSRSPLQLLSSSPTLPSTSSNSFPSTPLPLPSSASAILIFLCCFASLAIRGADAGSQQAKPAPAPSDDTTAIDTGWLLMSSYLVFWFAMVEAGTTRAKNIKNILLKNLVDTGVASMVWFGIGHAFAFGDGNGFIGTRYFFLYNYDDYPYFMFQWAFATTAVSIISGSLAERTQFTSFLISTAIVAGWVYPIIAHWAWSDAGWLRNLGANGFIDYAGGGVVHMVGGGVGLVGAIVVGPRMGRFDSAQKDGCCFSLKRPKVHDIPGHNSPLIALGIFILWFGWFGFNSGSTLGLSLGRHSLAGRIAVNTAMASTAACLSSLMLIRFLTGQYNLEASCNGLLTGAVAVTSSCAVIEPWAAVFIGVGGGFVYYAARELLLCLRIDDPLEAAPVHFFGGMWGLLCIGFFAQQAYVTSAYGSDTVYGLFHGGGAEQLGIQLCGIVVIVVWVTLWSLPMFLVLRYFHKLRVSHEVEVTGLDITKHGGSAYPYFVQTGSVDG</sequence>
<organism evidence="11 12">
    <name type="scientific">Acanthamoeba castellanii (strain ATCC 30010 / Neff)</name>
    <dbReference type="NCBI Taxonomy" id="1257118"/>
    <lineage>
        <taxon>Eukaryota</taxon>
        <taxon>Amoebozoa</taxon>
        <taxon>Discosea</taxon>
        <taxon>Longamoebia</taxon>
        <taxon>Centramoebida</taxon>
        <taxon>Acanthamoebidae</taxon>
        <taxon>Acanthamoeba</taxon>
    </lineage>
</organism>
<dbReference type="GO" id="GO:0008519">
    <property type="term" value="F:ammonium channel activity"/>
    <property type="evidence" value="ECO:0007669"/>
    <property type="project" value="InterPro"/>
</dbReference>
<protein>
    <recommendedName>
        <fullName evidence="8">Ammonium transporter</fullName>
    </recommendedName>
</protein>
<evidence type="ECO:0000256" key="5">
    <source>
        <dbReference type="ARBA" id="ARBA00022989"/>
    </source>
</evidence>
<dbReference type="EMBL" id="KB007901">
    <property type="protein sequence ID" value="ELR21664.1"/>
    <property type="molecule type" value="Genomic_DNA"/>
</dbReference>
<feature type="transmembrane region" description="Helical" evidence="8">
    <location>
        <begin position="388"/>
        <end position="405"/>
    </location>
</feature>
<feature type="transmembrane region" description="Helical" evidence="8">
    <location>
        <begin position="103"/>
        <end position="122"/>
    </location>
</feature>
<feature type="transmembrane region" description="Helical" evidence="8">
    <location>
        <begin position="299"/>
        <end position="317"/>
    </location>
</feature>
<comment type="similarity">
    <text evidence="2 8">Belongs to the ammonia transporter channel (TC 1.A.11.2) family.</text>
</comment>
<evidence type="ECO:0000313" key="12">
    <source>
        <dbReference type="Proteomes" id="UP000011083"/>
    </source>
</evidence>
<feature type="transmembrane region" description="Helical" evidence="8">
    <location>
        <begin position="251"/>
        <end position="271"/>
    </location>
</feature>
<dbReference type="PROSITE" id="PS01219">
    <property type="entry name" value="AMMONIUM_TRANSP"/>
    <property type="match status" value="1"/>
</dbReference>
<keyword evidence="12" id="KW-1185">Reference proteome</keyword>
<evidence type="ECO:0000256" key="1">
    <source>
        <dbReference type="ARBA" id="ARBA00004141"/>
    </source>
</evidence>
<keyword evidence="6 8" id="KW-0472">Membrane</keyword>
<dbReference type="SUPFAM" id="SSF111352">
    <property type="entry name" value="Ammonium transporter"/>
    <property type="match status" value="1"/>
</dbReference>
<reference evidence="11 12" key="1">
    <citation type="journal article" date="2013" name="Genome Biol.">
        <title>Genome of Acanthamoeba castellanii highlights extensive lateral gene transfer and early evolution of tyrosine kinase signaling.</title>
        <authorList>
            <person name="Clarke M."/>
            <person name="Lohan A.J."/>
            <person name="Liu B."/>
            <person name="Lagkouvardos I."/>
            <person name="Roy S."/>
            <person name="Zafar N."/>
            <person name="Bertelli C."/>
            <person name="Schilde C."/>
            <person name="Kianianmomeni A."/>
            <person name="Burglin T.R."/>
            <person name="Frech C."/>
            <person name="Turcotte B."/>
            <person name="Kopec K.O."/>
            <person name="Synnott J.M."/>
            <person name="Choo C."/>
            <person name="Paponov I."/>
            <person name="Finkler A."/>
            <person name="Soon Heng Tan C."/>
            <person name="Hutchins A.P."/>
            <person name="Weinmeier T."/>
            <person name="Rattei T."/>
            <person name="Chu J.S."/>
            <person name="Gimenez G."/>
            <person name="Irimia M."/>
            <person name="Rigden D.J."/>
            <person name="Fitzpatrick D.A."/>
            <person name="Lorenzo-Morales J."/>
            <person name="Bateman A."/>
            <person name="Chiu C.H."/>
            <person name="Tang P."/>
            <person name="Hegemann P."/>
            <person name="Fromm H."/>
            <person name="Raoult D."/>
            <person name="Greub G."/>
            <person name="Miranda-Saavedra D."/>
            <person name="Chen N."/>
            <person name="Nash P."/>
            <person name="Ginger M.L."/>
            <person name="Horn M."/>
            <person name="Schaap P."/>
            <person name="Caler L."/>
            <person name="Loftus B."/>
        </authorList>
    </citation>
    <scope>NUCLEOTIDE SEQUENCE [LARGE SCALE GENOMIC DNA]</scope>
    <source>
        <strain evidence="11 12">Neff</strain>
    </source>
</reference>
<feature type="transmembrane region" description="Helical" evidence="8">
    <location>
        <begin position="425"/>
        <end position="445"/>
    </location>
</feature>
<dbReference type="Gene3D" id="1.10.3430.10">
    <property type="entry name" value="Ammonium transporter AmtB like domains"/>
    <property type="match status" value="1"/>
</dbReference>
<dbReference type="InterPro" id="IPR029020">
    <property type="entry name" value="Ammonium/urea_transptr"/>
</dbReference>
<dbReference type="FunFam" id="1.10.3430.10:FF:000008">
    <property type="entry name" value="Ammonium transporter"/>
    <property type="match status" value="1"/>
</dbReference>
<dbReference type="InterPro" id="IPR024041">
    <property type="entry name" value="NH4_transpt_AmtB-like_dom"/>
</dbReference>
<evidence type="ECO:0000256" key="7">
    <source>
        <dbReference type="ARBA" id="ARBA00023177"/>
    </source>
</evidence>
<name>L8H844_ACACF</name>
<dbReference type="VEuPathDB" id="AmoebaDB:ACA1_230500"/>
<dbReference type="OrthoDB" id="534912at2759"/>
<accession>L8H844</accession>
<feature type="transmembrane region" description="Helical" evidence="8">
    <location>
        <begin position="337"/>
        <end position="356"/>
    </location>
</feature>
<proteinExistence type="inferred from homology"/>
<feature type="transmembrane region" description="Helical" evidence="8">
    <location>
        <begin position="210"/>
        <end position="231"/>
    </location>
</feature>
<dbReference type="GO" id="GO:0097272">
    <property type="term" value="P:ammonium homeostasis"/>
    <property type="evidence" value="ECO:0007669"/>
    <property type="project" value="TreeGrafter"/>
</dbReference>
<feature type="domain" description="Ammonium transporter AmtB-like" evidence="10">
    <location>
        <begin position="110"/>
        <end position="517"/>
    </location>
</feature>
<dbReference type="NCBIfam" id="TIGR00836">
    <property type="entry name" value="amt"/>
    <property type="match status" value="1"/>
</dbReference>
<dbReference type="GeneID" id="14922572"/>
<feature type="transmembrane region" description="Helical" evidence="8">
    <location>
        <begin position="142"/>
        <end position="161"/>
    </location>
</feature>
<keyword evidence="7 8" id="KW-0924">Ammonia transport</keyword>
<dbReference type="PANTHER" id="PTHR11730:SF6">
    <property type="entry name" value="AMMONIUM TRANSPORTER"/>
    <property type="match status" value="1"/>
</dbReference>
<dbReference type="InterPro" id="IPR001905">
    <property type="entry name" value="Ammonium_transpt"/>
</dbReference>
<feature type="transmembrane region" description="Helical" evidence="8">
    <location>
        <begin position="465"/>
        <end position="490"/>
    </location>
</feature>
<dbReference type="Pfam" id="PF00909">
    <property type="entry name" value="Ammonium_transp"/>
    <property type="match status" value="1"/>
</dbReference>
<dbReference type="InterPro" id="IPR018047">
    <property type="entry name" value="Ammonium_transpt_CS"/>
</dbReference>
<dbReference type="AlphaFoldDB" id="L8H844"/>
<comment type="subcellular location">
    <subcellularLocation>
        <location evidence="8">Cell membrane</location>
        <topology evidence="8">Multi-pass membrane protein</topology>
    </subcellularLocation>
    <subcellularLocation>
        <location evidence="1">Membrane</location>
        <topology evidence="1">Multi-pass membrane protein</topology>
    </subcellularLocation>
</comment>
<dbReference type="KEGG" id="acan:ACA1_230500"/>
<evidence type="ECO:0000256" key="2">
    <source>
        <dbReference type="ARBA" id="ARBA00005887"/>
    </source>
</evidence>
<dbReference type="STRING" id="1257118.L8H844"/>
<feature type="region of interest" description="Disordered" evidence="9">
    <location>
        <begin position="26"/>
        <end position="58"/>
    </location>
</feature>